<dbReference type="Proteomes" id="UP001295444">
    <property type="component" value="Unassembled WGS sequence"/>
</dbReference>
<evidence type="ECO:0000313" key="5">
    <source>
        <dbReference type="EMBL" id="CAH2330272.1"/>
    </source>
</evidence>
<dbReference type="PROSITE" id="PS51681">
    <property type="entry name" value="SAM_MT_NNMT_PNMT_TEMT"/>
    <property type="match status" value="1"/>
</dbReference>
<evidence type="ECO:0000256" key="4">
    <source>
        <dbReference type="ARBA" id="ARBA00022691"/>
    </source>
</evidence>
<organism evidence="5 6">
    <name type="scientific">Pelobates cultripes</name>
    <name type="common">Western spadefoot toad</name>
    <dbReference type="NCBI Taxonomy" id="61616"/>
    <lineage>
        <taxon>Eukaryota</taxon>
        <taxon>Metazoa</taxon>
        <taxon>Chordata</taxon>
        <taxon>Craniata</taxon>
        <taxon>Vertebrata</taxon>
        <taxon>Euteleostomi</taxon>
        <taxon>Amphibia</taxon>
        <taxon>Batrachia</taxon>
        <taxon>Anura</taxon>
        <taxon>Pelobatoidea</taxon>
        <taxon>Pelobatidae</taxon>
        <taxon>Pelobates</taxon>
    </lineage>
</organism>
<dbReference type="GO" id="GO:0032259">
    <property type="term" value="P:methylation"/>
    <property type="evidence" value="ECO:0007669"/>
    <property type="project" value="UniProtKB-KW"/>
</dbReference>
<dbReference type="InterPro" id="IPR029063">
    <property type="entry name" value="SAM-dependent_MTases_sf"/>
</dbReference>
<proteinExistence type="inferred from homology"/>
<dbReference type="GO" id="GO:0005829">
    <property type="term" value="C:cytosol"/>
    <property type="evidence" value="ECO:0007669"/>
    <property type="project" value="TreeGrafter"/>
</dbReference>
<feature type="non-terminal residue" evidence="5">
    <location>
        <position position="1"/>
    </location>
</feature>
<evidence type="ECO:0000256" key="2">
    <source>
        <dbReference type="ARBA" id="ARBA00022603"/>
    </source>
</evidence>
<dbReference type="AlphaFoldDB" id="A0AAD1TLV3"/>
<dbReference type="SUPFAM" id="SSF53335">
    <property type="entry name" value="S-adenosyl-L-methionine-dependent methyltransferases"/>
    <property type="match status" value="1"/>
</dbReference>
<dbReference type="EMBL" id="CAKOES020000434">
    <property type="protein sequence ID" value="CAH2330272.1"/>
    <property type="molecule type" value="Genomic_DNA"/>
</dbReference>
<dbReference type="Gene3D" id="3.40.50.150">
    <property type="entry name" value="Vaccinia Virus protein VP39"/>
    <property type="match status" value="1"/>
</dbReference>
<keyword evidence="3" id="KW-0808">Transferase</keyword>
<accession>A0AAD1TLV3</accession>
<gene>
    <name evidence="5" type="ORF">PECUL_23A028636</name>
</gene>
<comment type="similarity">
    <text evidence="1">Belongs to the class I-like SAM-binding methyltransferase superfamily. NNMT/PNMT/TEMT family.</text>
</comment>
<evidence type="ECO:0000256" key="3">
    <source>
        <dbReference type="ARBA" id="ARBA00022679"/>
    </source>
</evidence>
<keyword evidence="6" id="KW-1185">Reference proteome</keyword>
<evidence type="ECO:0000313" key="6">
    <source>
        <dbReference type="Proteomes" id="UP001295444"/>
    </source>
</evidence>
<dbReference type="InterPro" id="IPR000940">
    <property type="entry name" value="NNMT_TEMT_trans"/>
</dbReference>
<dbReference type="PANTHER" id="PTHR10867:SF44">
    <property type="entry name" value="NICOTINAMIDE N-METHYLTRANSFERASE ISOFORM X2"/>
    <property type="match status" value="1"/>
</dbReference>
<comment type="caution">
    <text evidence="5">The sequence shown here is derived from an EMBL/GenBank/DDBJ whole genome shotgun (WGS) entry which is preliminary data.</text>
</comment>
<dbReference type="PANTHER" id="PTHR10867">
    <property type="entry name" value="NNMT/PNMT/TEMT FAMILY MEMBER"/>
    <property type="match status" value="1"/>
</dbReference>
<keyword evidence="4" id="KW-0949">S-adenosyl-L-methionine</keyword>
<dbReference type="GO" id="GO:0008170">
    <property type="term" value="F:N-methyltransferase activity"/>
    <property type="evidence" value="ECO:0007669"/>
    <property type="project" value="TreeGrafter"/>
</dbReference>
<reference evidence="5" key="1">
    <citation type="submission" date="2022-03" db="EMBL/GenBank/DDBJ databases">
        <authorList>
            <person name="Alioto T."/>
            <person name="Alioto T."/>
            <person name="Gomez Garrido J."/>
        </authorList>
    </citation>
    <scope>NUCLEOTIDE SEQUENCE</scope>
</reference>
<evidence type="ECO:0000256" key="1">
    <source>
        <dbReference type="ARBA" id="ARBA00007996"/>
    </source>
</evidence>
<dbReference type="Pfam" id="PF01234">
    <property type="entry name" value="NNMT_PNMT_TEMT"/>
    <property type="match status" value="1"/>
</dbReference>
<protein>
    <submittedName>
        <fullName evidence="5">Nicotinamide N-methyltransferase-like</fullName>
    </submittedName>
</protein>
<name>A0AAD1TLV3_PELCU</name>
<sequence>MDEVVRFPIEQLYKVAGQGQITGECLIDLSVGPNIYHLLPIFEHFKDITILEFSDLCVNELVKWKNKESKSYDWTHAFSIMAELQGTSFKGNEIENALRRKISCILKCDFTKKNVTDPVVLPKADCVLSMFVLHAVSEDHDDYGRNLKTIACMLKLGGHLLLFGVFNAKFYSVGESKFHILPSDEESIKKDLREAGFVIEHLEMVESKIRNESTYCEHVWFIKALKKFGDLKLGAETRVLATAAPPDLEKGGPSSDCEIKFAAR</sequence>
<keyword evidence="2" id="KW-0489">Methyltransferase</keyword>